<feature type="non-terminal residue" evidence="1">
    <location>
        <position position="1"/>
    </location>
</feature>
<gene>
    <name evidence="1" type="ORF">E3A20_11940</name>
</gene>
<keyword evidence="2" id="KW-1185">Reference proteome</keyword>
<reference evidence="1 2" key="1">
    <citation type="submission" date="2019-08" db="EMBL/GenBank/DDBJ databases">
        <title>100 year-old enigma solved: identification of Planctomyces bekefii, the type genus and species of the phylum Planctomycetes.</title>
        <authorList>
            <person name="Svetlana D.N."/>
            <person name="Overmann J."/>
        </authorList>
    </citation>
    <scope>NUCLEOTIDE SEQUENCE [LARGE SCALE GENOMIC DNA]</scope>
    <source>
        <strain evidence="1">Phe10_nw2017</strain>
    </source>
</reference>
<name>A0A5C6M690_9PLAN</name>
<accession>A0A5C6M690</accession>
<evidence type="ECO:0000313" key="1">
    <source>
        <dbReference type="EMBL" id="TWW09675.1"/>
    </source>
</evidence>
<dbReference type="AlphaFoldDB" id="A0A5C6M690"/>
<dbReference type="Proteomes" id="UP000321083">
    <property type="component" value="Unassembled WGS sequence"/>
</dbReference>
<proteinExistence type="predicted"/>
<comment type="caution">
    <text evidence="1">The sequence shown here is derived from an EMBL/GenBank/DDBJ whole genome shotgun (WGS) entry which is preliminary data.</text>
</comment>
<dbReference type="SUPFAM" id="SSF48452">
    <property type="entry name" value="TPR-like"/>
    <property type="match status" value="1"/>
</dbReference>
<organism evidence="1 2">
    <name type="scientific">Planctomyces bekefii</name>
    <dbReference type="NCBI Taxonomy" id="1653850"/>
    <lineage>
        <taxon>Bacteria</taxon>
        <taxon>Pseudomonadati</taxon>
        <taxon>Planctomycetota</taxon>
        <taxon>Planctomycetia</taxon>
        <taxon>Planctomycetales</taxon>
        <taxon>Planctomycetaceae</taxon>
        <taxon>Planctomyces</taxon>
    </lineage>
</organism>
<sequence length="270" mass="29236">KALRAVATLWSKAPEGIEGFFARGLMASYRGDFRSAYGHLLEARQRTLGRLERQDLLKVLDLKLARLAIYLGDKAAAESHMGELQQLFPDYGPLPLLKFEFLLANGDATAAAASMENLYRERSKSAGRLGLRWAIYLLKSGDQTAAAQVLKQLLEDKSAVSSLAAWLMEKRALGDAVPSRTDGTAPRSGSIRDRESVAYGLHALLSDLHWAEACALIGDSEQGVPLPADVGAVRDRRLLLGDGKGGAAATNLPSDLGPVFQERFCRPATF</sequence>
<evidence type="ECO:0000313" key="2">
    <source>
        <dbReference type="Proteomes" id="UP000321083"/>
    </source>
</evidence>
<reference evidence="1 2" key="2">
    <citation type="submission" date="2019-08" db="EMBL/GenBank/DDBJ databases">
        <authorList>
            <person name="Henke P."/>
        </authorList>
    </citation>
    <scope>NUCLEOTIDE SEQUENCE [LARGE SCALE GENOMIC DNA]</scope>
    <source>
        <strain evidence="1">Phe10_nw2017</strain>
    </source>
</reference>
<dbReference type="EMBL" id="SRHE01000207">
    <property type="protein sequence ID" value="TWW09675.1"/>
    <property type="molecule type" value="Genomic_DNA"/>
</dbReference>
<dbReference type="Gene3D" id="1.25.40.10">
    <property type="entry name" value="Tetratricopeptide repeat domain"/>
    <property type="match status" value="1"/>
</dbReference>
<dbReference type="InterPro" id="IPR011990">
    <property type="entry name" value="TPR-like_helical_dom_sf"/>
</dbReference>
<protein>
    <submittedName>
        <fullName evidence="1">Uncharacterized protein</fullName>
    </submittedName>
</protein>